<sequence length="185" mass="21322">MGRLPPTKAISQERRGPREGERGLVEQDVEGDVRAKNTHAESPNLELHSILIASNPPVHSEGGGVVWRLTKNGIFTVRRAYKVAWSWAIAGWHPFSGDDDRGFWKKLWSSITPPRVRLQAWKLCFNAVRRWIIWLAGNLRWTHAVHSVWQPLRRQSMYYLSATTPEFFGRCLIYRGNSYWNGPGM</sequence>
<reference evidence="2" key="1">
    <citation type="submission" date="2020-06" db="EMBL/GenBank/DDBJ databases">
        <authorList>
            <person name="Li T."/>
            <person name="Hu X."/>
            <person name="Zhang T."/>
            <person name="Song X."/>
            <person name="Zhang H."/>
            <person name="Dai N."/>
            <person name="Sheng W."/>
            <person name="Hou X."/>
            <person name="Wei L."/>
        </authorList>
    </citation>
    <scope>NUCLEOTIDE SEQUENCE</scope>
    <source>
        <strain evidence="2">3651</strain>
        <tissue evidence="2">Leaf</tissue>
    </source>
</reference>
<protein>
    <recommendedName>
        <fullName evidence="4">Reverse transcriptase zinc-binding domain-containing protein</fullName>
    </recommendedName>
</protein>
<feature type="region of interest" description="Disordered" evidence="1">
    <location>
        <begin position="1"/>
        <end position="26"/>
    </location>
</feature>
<comment type="caution">
    <text evidence="2">The sequence shown here is derived from an EMBL/GenBank/DDBJ whole genome shotgun (WGS) entry which is preliminary data.</text>
</comment>
<evidence type="ECO:0000313" key="2">
    <source>
        <dbReference type="EMBL" id="KAK4415871.1"/>
    </source>
</evidence>
<evidence type="ECO:0000256" key="1">
    <source>
        <dbReference type="SAM" id="MobiDB-lite"/>
    </source>
</evidence>
<proteinExistence type="predicted"/>
<dbReference type="Proteomes" id="UP001293254">
    <property type="component" value="Unassembled WGS sequence"/>
</dbReference>
<accession>A0AAE1XQ10</accession>
<evidence type="ECO:0008006" key="4">
    <source>
        <dbReference type="Google" id="ProtNLM"/>
    </source>
</evidence>
<dbReference type="AlphaFoldDB" id="A0AAE1XQ10"/>
<dbReference type="EMBL" id="JACGWO010000011">
    <property type="protein sequence ID" value="KAK4415871.1"/>
    <property type="molecule type" value="Genomic_DNA"/>
</dbReference>
<reference evidence="2" key="2">
    <citation type="journal article" date="2024" name="Plant">
        <title>Genomic evolution and insights into agronomic trait innovations of Sesamum species.</title>
        <authorList>
            <person name="Miao H."/>
            <person name="Wang L."/>
            <person name="Qu L."/>
            <person name="Liu H."/>
            <person name="Sun Y."/>
            <person name="Le M."/>
            <person name="Wang Q."/>
            <person name="Wei S."/>
            <person name="Zheng Y."/>
            <person name="Lin W."/>
            <person name="Duan Y."/>
            <person name="Cao H."/>
            <person name="Xiong S."/>
            <person name="Wang X."/>
            <person name="Wei L."/>
            <person name="Li C."/>
            <person name="Ma Q."/>
            <person name="Ju M."/>
            <person name="Zhao R."/>
            <person name="Li G."/>
            <person name="Mu C."/>
            <person name="Tian Q."/>
            <person name="Mei H."/>
            <person name="Zhang T."/>
            <person name="Gao T."/>
            <person name="Zhang H."/>
        </authorList>
    </citation>
    <scope>NUCLEOTIDE SEQUENCE</scope>
    <source>
        <strain evidence="2">3651</strain>
    </source>
</reference>
<gene>
    <name evidence="2" type="ORF">Salat_2694500</name>
</gene>
<evidence type="ECO:0000313" key="3">
    <source>
        <dbReference type="Proteomes" id="UP001293254"/>
    </source>
</evidence>
<organism evidence="2 3">
    <name type="scientific">Sesamum alatum</name>
    <dbReference type="NCBI Taxonomy" id="300844"/>
    <lineage>
        <taxon>Eukaryota</taxon>
        <taxon>Viridiplantae</taxon>
        <taxon>Streptophyta</taxon>
        <taxon>Embryophyta</taxon>
        <taxon>Tracheophyta</taxon>
        <taxon>Spermatophyta</taxon>
        <taxon>Magnoliopsida</taxon>
        <taxon>eudicotyledons</taxon>
        <taxon>Gunneridae</taxon>
        <taxon>Pentapetalae</taxon>
        <taxon>asterids</taxon>
        <taxon>lamiids</taxon>
        <taxon>Lamiales</taxon>
        <taxon>Pedaliaceae</taxon>
        <taxon>Sesamum</taxon>
    </lineage>
</organism>
<name>A0AAE1XQ10_9LAMI</name>
<feature type="compositionally biased region" description="Basic and acidic residues" evidence="1">
    <location>
        <begin position="11"/>
        <end position="26"/>
    </location>
</feature>
<keyword evidence="3" id="KW-1185">Reference proteome</keyword>